<organism evidence="10 11">
    <name type="scientific">Candida oxycetoniae</name>
    <dbReference type="NCBI Taxonomy" id="497107"/>
    <lineage>
        <taxon>Eukaryota</taxon>
        <taxon>Fungi</taxon>
        <taxon>Dikarya</taxon>
        <taxon>Ascomycota</taxon>
        <taxon>Saccharomycotina</taxon>
        <taxon>Pichiomycetes</taxon>
        <taxon>Debaryomycetaceae</taxon>
        <taxon>Candida/Lodderomyces clade</taxon>
        <taxon>Candida</taxon>
    </lineage>
</organism>
<evidence type="ECO:0000313" key="10">
    <source>
        <dbReference type="EMBL" id="KAI3404399.2"/>
    </source>
</evidence>
<dbReference type="EMBL" id="JAHUZD010000103">
    <property type="protein sequence ID" value="KAI3404399.2"/>
    <property type="molecule type" value="Genomic_DNA"/>
</dbReference>
<keyword evidence="4" id="KW-0862">Zinc</keyword>
<evidence type="ECO:0000256" key="1">
    <source>
        <dbReference type="ARBA" id="ARBA00004141"/>
    </source>
</evidence>
<evidence type="ECO:0000256" key="6">
    <source>
        <dbReference type="ARBA" id="ARBA00023136"/>
    </source>
</evidence>
<comment type="similarity">
    <text evidence="2">Belongs to the cation diffusion facilitator (CDF) transporter (TC 2.A.4) family. SLC30A subfamily.</text>
</comment>
<dbReference type="PANTHER" id="PTHR45820">
    <property type="entry name" value="FI23527P1"/>
    <property type="match status" value="1"/>
</dbReference>
<accession>A0AAI9SX59</accession>
<evidence type="ECO:0000256" key="5">
    <source>
        <dbReference type="ARBA" id="ARBA00022989"/>
    </source>
</evidence>
<evidence type="ECO:0000256" key="2">
    <source>
        <dbReference type="ARBA" id="ARBA00008873"/>
    </source>
</evidence>
<feature type="region of interest" description="Disordered" evidence="7">
    <location>
        <begin position="452"/>
        <end position="511"/>
    </location>
</feature>
<dbReference type="InterPro" id="IPR058533">
    <property type="entry name" value="Cation_efflux_TM"/>
</dbReference>
<dbReference type="GO" id="GO:0005385">
    <property type="term" value="F:zinc ion transmembrane transporter activity"/>
    <property type="evidence" value="ECO:0007669"/>
    <property type="project" value="TreeGrafter"/>
</dbReference>
<dbReference type="Proteomes" id="UP001202479">
    <property type="component" value="Unassembled WGS sequence"/>
</dbReference>
<dbReference type="AlphaFoldDB" id="A0AAI9SX59"/>
<evidence type="ECO:0000256" key="3">
    <source>
        <dbReference type="ARBA" id="ARBA00022692"/>
    </source>
</evidence>
<feature type="transmembrane region" description="Helical" evidence="8">
    <location>
        <begin position="269"/>
        <end position="291"/>
    </location>
</feature>
<feature type="compositionally biased region" description="Basic and acidic residues" evidence="7">
    <location>
        <begin position="240"/>
        <end position="256"/>
    </location>
</feature>
<feature type="transmembrane region" description="Helical" evidence="8">
    <location>
        <begin position="12"/>
        <end position="33"/>
    </location>
</feature>
<dbReference type="GO" id="GO:0000329">
    <property type="term" value="C:fungal-type vacuole membrane"/>
    <property type="evidence" value="ECO:0007669"/>
    <property type="project" value="TreeGrafter"/>
</dbReference>
<keyword evidence="5 8" id="KW-1133">Transmembrane helix</keyword>
<sequence>MNNKEIRISALLVLDTVFFLLEVIIGYTVQSLALIADSFHMLNDIISLIIALWAVRMKNSKPADGKYTYGWQRAEILGALINAVFLIALCFTIIIDAISRFFQPQVITNPKLILVVGIAGLLSNGVGLVLFHEHGHSHSHGGGGHSHHGASDIDSTSHSQAHSHSHSHATSPHGDDEESSLGFGETTPLISSVNRTFKSTPSQVFDYFPDNVVERYVSATVDNDNDVASVDIKSSNHSSNQHDHLDDSEHAEELKAKKTKRKSMNMEGVFLHVLGDALGNVGVIITALIIWKTDYSWRFHADPLTSLIITFIIFNSALPLCRKSSKILLQATPPYINSDQIVKKILKLKLVENVHDFHVWNLNEDILIASLHIELAPSCEVSLPALAITTTTDSETHNQSGTSKTHDNINETEGANTLQINRKLFLTVVSQVRDVLHKYGIHSVTIQPEFPSTKLQKTDNNKGLASSSNNSNNSSSNNNGNNNNNSNNNNNNNNNNSNSNNSNTNNGYNKNVFGSTSRQTCLIDDLTNCDSQSCH</sequence>
<evidence type="ECO:0000256" key="8">
    <source>
        <dbReference type="SAM" id="Phobius"/>
    </source>
</evidence>
<feature type="transmembrane region" description="Helical" evidence="8">
    <location>
        <begin position="111"/>
        <end position="131"/>
    </location>
</feature>
<feature type="transmembrane region" description="Helical" evidence="8">
    <location>
        <begin position="76"/>
        <end position="99"/>
    </location>
</feature>
<dbReference type="InterPro" id="IPR027469">
    <property type="entry name" value="Cation_efflux_TMD_sf"/>
</dbReference>
<feature type="compositionally biased region" description="Polar residues" evidence="7">
    <location>
        <begin position="391"/>
        <end position="403"/>
    </location>
</feature>
<evidence type="ECO:0000256" key="4">
    <source>
        <dbReference type="ARBA" id="ARBA00022833"/>
    </source>
</evidence>
<reference evidence="10" key="1">
    <citation type="journal article" date="2022" name="DNA Res.">
        <title>Genome analysis of five recently described species of the CUG-Ser clade uncovers Candida theae as a new hybrid lineage with pathogenic potential in the Candida parapsilosis species complex.</title>
        <authorList>
            <person name="Mixao V."/>
            <person name="Del Olmo V."/>
            <person name="Hegedusova E."/>
            <person name="Saus E."/>
            <person name="Pryszcz L."/>
            <person name="Cillingova A."/>
            <person name="Nosek J."/>
            <person name="Gabaldon T."/>
        </authorList>
    </citation>
    <scope>NUCLEOTIDE SEQUENCE</scope>
    <source>
        <strain evidence="10">CBS 10844</strain>
    </source>
</reference>
<keyword evidence="6 8" id="KW-0472">Membrane</keyword>
<dbReference type="SUPFAM" id="SSF161111">
    <property type="entry name" value="Cation efflux protein transmembrane domain-like"/>
    <property type="match status" value="1"/>
</dbReference>
<feature type="domain" description="Cation efflux protein transmembrane" evidence="9">
    <location>
        <begin position="11"/>
        <end position="329"/>
    </location>
</feature>
<comment type="caution">
    <text evidence="10">The sequence shown here is derived from an EMBL/GenBank/DDBJ whole genome shotgun (WGS) entry which is preliminary data.</text>
</comment>
<dbReference type="RefSeq" id="XP_049180144.1">
    <property type="nucleotide sequence ID" value="XM_049324064.1"/>
</dbReference>
<evidence type="ECO:0000313" key="11">
    <source>
        <dbReference type="Proteomes" id="UP001202479"/>
    </source>
</evidence>
<feature type="transmembrane region" description="Helical" evidence="8">
    <location>
        <begin position="39"/>
        <end position="55"/>
    </location>
</feature>
<feature type="region of interest" description="Disordered" evidence="7">
    <location>
        <begin position="232"/>
        <end position="260"/>
    </location>
</feature>
<gene>
    <name evidence="10" type="ORF">KGF56_002796</name>
</gene>
<protein>
    <submittedName>
        <fullName evidence="10">ZRC1</fullName>
    </submittedName>
</protein>
<keyword evidence="3 8" id="KW-0812">Transmembrane</keyword>
<evidence type="ECO:0000259" key="9">
    <source>
        <dbReference type="Pfam" id="PF01545"/>
    </source>
</evidence>
<name>A0AAI9SX59_9ASCO</name>
<feature type="compositionally biased region" description="Low complexity" evidence="7">
    <location>
        <begin position="466"/>
        <end position="506"/>
    </location>
</feature>
<dbReference type="GeneID" id="73380413"/>
<dbReference type="Pfam" id="PF01545">
    <property type="entry name" value="Cation_efflux"/>
    <property type="match status" value="1"/>
</dbReference>
<feature type="region of interest" description="Disordered" evidence="7">
    <location>
        <begin position="137"/>
        <end position="185"/>
    </location>
</feature>
<dbReference type="Gene3D" id="1.20.1510.10">
    <property type="entry name" value="Cation efflux protein transmembrane domain"/>
    <property type="match status" value="2"/>
</dbReference>
<feature type="transmembrane region" description="Helical" evidence="8">
    <location>
        <begin position="303"/>
        <end position="321"/>
    </location>
</feature>
<evidence type="ECO:0000256" key="7">
    <source>
        <dbReference type="SAM" id="MobiDB-lite"/>
    </source>
</evidence>
<comment type="subcellular location">
    <subcellularLocation>
        <location evidence="1">Membrane</location>
        <topology evidence="1">Multi-pass membrane protein</topology>
    </subcellularLocation>
</comment>
<dbReference type="GO" id="GO:0006882">
    <property type="term" value="P:intracellular zinc ion homeostasis"/>
    <property type="evidence" value="ECO:0007669"/>
    <property type="project" value="TreeGrafter"/>
</dbReference>
<dbReference type="PANTHER" id="PTHR45820:SF4">
    <property type="entry name" value="ZINC TRANSPORTER 63C, ISOFORM F"/>
    <property type="match status" value="1"/>
</dbReference>
<feature type="region of interest" description="Disordered" evidence="7">
    <location>
        <begin position="391"/>
        <end position="410"/>
    </location>
</feature>
<keyword evidence="11" id="KW-1185">Reference proteome</keyword>
<dbReference type="InterPro" id="IPR002524">
    <property type="entry name" value="Cation_efflux"/>
</dbReference>
<proteinExistence type="inferred from homology"/>
<dbReference type="NCBIfam" id="TIGR01297">
    <property type="entry name" value="CDF"/>
    <property type="match status" value="1"/>
</dbReference>